<dbReference type="InterPro" id="IPR036770">
    <property type="entry name" value="Ankyrin_rpt-contain_sf"/>
</dbReference>
<dbReference type="VEuPathDB" id="CryptoDB:Cvel_11632"/>
<reference evidence="2" key="1">
    <citation type="submission" date="2014-11" db="EMBL/GenBank/DDBJ databases">
        <authorList>
            <person name="Otto D Thomas"/>
            <person name="Naeem Raeece"/>
        </authorList>
    </citation>
    <scope>NUCLEOTIDE SEQUENCE</scope>
</reference>
<feature type="region of interest" description="Disordered" evidence="1">
    <location>
        <begin position="164"/>
        <end position="186"/>
    </location>
</feature>
<organism evidence="2">
    <name type="scientific">Chromera velia CCMP2878</name>
    <dbReference type="NCBI Taxonomy" id="1169474"/>
    <lineage>
        <taxon>Eukaryota</taxon>
        <taxon>Sar</taxon>
        <taxon>Alveolata</taxon>
        <taxon>Colpodellida</taxon>
        <taxon>Chromeraceae</taxon>
        <taxon>Chromera</taxon>
    </lineage>
</organism>
<gene>
    <name evidence="2" type="ORF">Cvel_11632</name>
</gene>
<dbReference type="SUPFAM" id="SSF48403">
    <property type="entry name" value="Ankyrin repeat"/>
    <property type="match status" value="1"/>
</dbReference>
<accession>A0A0G4I7G5</accession>
<name>A0A0G4I7G5_9ALVE</name>
<protein>
    <submittedName>
        <fullName evidence="2">Uncharacterized protein</fullName>
    </submittedName>
</protein>
<dbReference type="EMBL" id="CDMZ01005444">
    <property type="protein sequence ID" value="CEM52953.1"/>
    <property type="molecule type" value="Genomic_DNA"/>
</dbReference>
<evidence type="ECO:0000313" key="2">
    <source>
        <dbReference type="EMBL" id="CEM52953.1"/>
    </source>
</evidence>
<evidence type="ECO:0000256" key="1">
    <source>
        <dbReference type="SAM" id="MobiDB-lite"/>
    </source>
</evidence>
<dbReference type="AlphaFoldDB" id="A0A0G4I7G5"/>
<dbReference type="Gene3D" id="1.25.40.20">
    <property type="entry name" value="Ankyrin repeat-containing domain"/>
    <property type="match status" value="1"/>
</dbReference>
<dbReference type="PhylomeDB" id="A0A0G4I7G5"/>
<proteinExistence type="predicted"/>
<sequence>MAVLPFQSWISEKDKPFWEERCVQILDTLSKTGIELNPVPKIQSHPPLVYTAFEKGLQKLADFLISKSPSVISTAESPGFSPLLVCIEEGRWSRATFLLESCGANPNRKGCFWDSGRKQFMSPLCACLYKWKNLWVDAQSDAARGISEGAAGLVRLLVEKGARCDPTESGSEAPGGVGNADSSPPLSAPASLSPLLLACSLNPPSPSTIRLLISHAGADPNLPGLVEERLPDIEPSRPLEVALRRIIPPPSVPNYLFGGRGNDSFLSASNVQAILAVSTLLELGARTGLLSEQLRAFANMWTELRSP</sequence>